<keyword evidence="3" id="KW-0238">DNA-binding</keyword>
<dbReference type="GO" id="GO:0000976">
    <property type="term" value="F:transcription cis-regulatory region binding"/>
    <property type="evidence" value="ECO:0007669"/>
    <property type="project" value="TreeGrafter"/>
</dbReference>
<dbReference type="PANTHER" id="PTHR31845:SF17">
    <property type="entry name" value="ZN(II)2CYS6 TRANSCRIPTION FACTOR (EUROFUNG)"/>
    <property type="match status" value="1"/>
</dbReference>
<comment type="caution">
    <text evidence="6">The sequence shown here is derived from an EMBL/GenBank/DDBJ whole genome shotgun (WGS) entry which is preliminary data.</text>
</comment>
<sequence>MLTLRGDAHARPLSPATHDVWDIFTEVDIAEMFAFYFDNLNRAVTVLDPVLHTPAACAASSPLLFTTVLAVTSKVTRPRDYDVVLQRANGLLGHAMEAGLLDLEIVQAIILLTHWRKVDDQSAYRRIGYAVRMAYELKLSVRGPRPLPTDEIAARKVLNPERTWLILVIADHNISIHRSLPRTVSADSKDDDVADWDMSSTPYTCPGQSTLVPWLEFARLTVLYKELLMGQFDNPSSQTVHAWLEGNWRRWRGKWLLRADEHGFERGQVSMVKIFDALFLFHLREYGFFYALRHSNNQDDFDRAEATQLPIAFSLCVDAALAIGDVFHADFVQHDYLSYCFDLLWVALVISMIWLVRNMTAMSPDHRSRVISSLTAIQAATGNASNSHDDMSAYIFRLTKHILDSAKNGTRGLPDPDTSVVDPAGLAPEWTVSSTSEIIREQLWHHTPVSAPQPYAYNPVPQVQESQAPLLDALFPAPDDDIWRLLIPDTGQLPTGQLAQLAGF</sequence>
<evidence type="ECO:0000313" key="7">
    <source>
        <dbReference type="Proteomes" id="UP000279236"/>
    </source>
</evidence>
<comment type="subcellular location">
    <subcellularLocation>
        <location evidence="1">Nucleus</location>
    </subcellularLocation>
</comment>
<dbReference type="GeneID" id="39593373"/>
<keyword evidence="5" id="KW-0539">Nucleus</keyword>
<dbReference type="GO" id="GO:0005634">
    <property type="term" value="C:nucleus"/>
    <property type="evidence" value="ECO:0007669"/>
    <property type="project" value="UniProtKB-SubCell"/>
</dbReference>
<dbReference type="CDD" id="cd12148">
    <property type="entry name" value="fungal_TF_MHR"/>
    <property type="match status" value="1"/>
</dbReference>
<dbReference type="RefSeq" id="XP_028475204.1">
    <property type="nucleotide sequence ID" value="XM_028624132.1"/>
</dbReference>
<evidence type="ECO:0000256" key="2">
    <source>
        <dbReference type="ARBA" id="ARBA00023015"/>
    </source>
</evidence>
<evidence type="ECO:0000313" key="6">
    <source>
        <dbReference type="EMBL" id="RSH80257.1"/>
    </source>
</evidence>
<dbReference type="STRING" id="105984.A0A427XNG4"/>
<gene>
    <name evidence="6" type="ORF">EHS24_008830</name>
</gene>
<evidence type="ECO:0008006" key="8">
    <source>
        <dbReference type="Google" id="ProtNLM"/>
    </source>
</evidence>
<protein>
    <recommendedName>
        <fullName evidence="8">Transcription factor domain-containing protein</fullName>
    </recommendedName>
</protein>
<keyword evidence="4" id="KW-0804">Transcription</keyword>
<evidence type="ECO:0000256" key="4">
    <source>
        <dbReference type="ARBA" id="ARBA00023163"/>
    </source>
</evidence>
<keyword evidence="2" id="KW-0805">Transcription regulation</keyword>
<dbReference type="Proteomes" id="UP000279236">
    <property type="component" value="Unassembled WGS sequence"/>
</dbReference>
<keyword evidence="7" id="KW-1185">Reference proteome</keyword>
<name>A0A427XNG4_9TREE</name>
<evidence type="ECO:0000256" key="5">
    <source>
        <dbReference type="ARBA" id="ARBA00023242"/>
    </source>
</evidence>
<dbReference type="OrthoDB" id="3163292at2759"/>
<evidence type="ECO:0000256" key="1">
    <source>
        <dbReference type="ARBA" id="ARBA00004123"/>
    </source>
</evidence>
<reference evidence="6 7" key="1">
    <citation type="submission" date="2018-11" db="EMBL/GenBank/DDBJ databases">
        <title>Genome sequence of Apiotrichum porosum DSM 27194.</title>
        <authorList>
            <person name="Aliyu H."/>
            <person name="Gorte O."/>
            <person name="Ochsenreither K."/>
        </authorList>
    </citation>
    <scope>NUCLEOTIDE SEQUENCE [LARGE SCALE GENOMIC DNA]</scope>
    <source>
        <strain evidence="6 7">DSM 27194</strain>
    </source>
</reference>
<dbReference type="GO" id="GO:0000981">
    <property type="term" value="F:DNA-binding transcription factor activity, RNA polymerase II-specific"/>
    <property type="evidence" value="ECO:0007669"/>
    <property type="project" value="TreeGrafter"/>
</dbReference>
<dbReference type="PANTHER" id="PTHR31845">
    <property type="entry name" value="FINGER DOMAIN PROTEIN, PUTATIVE-RELATED"/>
    <property type="match status" value="1"/>
</dbReference>
<dbReference type="InterPro" id="IPR051089">
    <property type="entry name" value="prtT"/>
</dbReference>
<dbReference type="AlphaFoldDB" id="A0A427XNG4"/>
<organism evidence="6 7">
    <name type="scientific">Apiotrichum porosum</name>
    <dbReference type="NCBI Taxonomy" id="105984"/>
    <lineage>
        <taxon>Eukaryota</taxon>
        <taxon>Fungi</taxon>
        <taxon>Dikarya</taxon>
        <taxon>Basidiomycota</taxon>
        <taxon>Agaricomycotina</taxon>
        <taxon>Tremellomycetes</taxon>
        <taxon>Trichosporonales</taxon>
        <taxon>Trichosporonaceae</taxon>
        <taxon>Apiotrichum</taxon>
    </lineage>
</organism>
<evidence type="ECO:0000256" key="3">
    <source>
        <dbReference type="ARBA" id="ARBA00023125"/>
    </source>
</evidence>
<proteinExistence type="predicted"/>
<accession>A0A427XNG4</accession>
<dbReference type="EMBL" id="RSCE01000008">
    <property type="protein sequence ID" value="RSH80257.1"/>
    <property type="molecule type" value="Genomic_DNA"/>
</dbReference>